<keyword evidence="1" id="KW-1133">Transmembrane helix</keyword>
<evidence type="ECO:0000313" key="3">
    <source>
        <dbReference type="Proteomes" id="UP000515512"/>
    </source>
</evidence>
<proteinExistence type="predicted"/>
<keyword evidence="1" id="KW-0472">Membrane</keyword>
<gene>
    <name evidence="2" type="ORF">H0264_00040</name>
</gene>
<evidence type="ECO:0000256" key="1">
    <source>
        <dbReference type="SAM" id="Phobius"/>
    </source>
</evidence>
<reference evidence="2 3" key="1">
    <citation type="submission" date="2020-07" db="EMBL/GenBank/DDBJ databases">
        <authorList>
            <person name="Zhuang K."/>
            <person name="Ran Y."/>
        </authorList>
    </citation>
    <scope>NUCLEOTIDE SEQUENCE [LARGE SCALE GENOMIC DNA]</scope>
    <source>
        <strain evidence="2 3">WCH-YHL-001</strain>
    </source>
</reference>
<feature type="transmembrane region" description="Helical" evidence="1">
    <location>
        <begin position="63"/>
        <end position="83"/>
    </location>
</feature>
<evidence type="ECO:0000313" key="2">
    <source>
        <dbReference type="EMBL" id="QLY30853.1"/>
    </source>
</evidence>
<dbReference type="Proteomes" id="UP000515512">
    <property type="component" value="Chromosome"/>
</dbReference>
<name>A0A7D6VB15_9NOCA</name>
<feature type="transmembrane region" description="Helical" evidence="1">
    <location>
        <begin position="7"/>
        <end position="25"/>
    </location>
</feature>
<dbReference type="KEGG" id="nhu:H0264_00040"/>
<sequence length="129" mass="14108">MSGIPVTVRIAALGIGIHAINHIIVLLTSPFSWNVGTVYHLLGAPIYAALIPPILRGRNWARITITVLLVCQFGGRFVVWALWPSEGVRAALVFGWVLSLLVFVMLWAPRGSRAHFRPRVESSGTPATE</sequence>
<feature type="transmembrane region" description="Helical" evidence="1">
    <location>
        <begin position="89"/>
        <end position="109"/>
    </location>
</feature>
<dbReference type="EMBL" id="CP059399">
    <property type="protein sequence ID" value="QLY30853.1"/>
    <property type="molecule type" value="Genomic_DNA"/>
</dbReference>
<keyword evidence="3" id="KW-1185">Reference proteome</keyword>
<accession>A0A7D6VB15</accession>
<keyword evidence="1" id="KW-0812">Transmembrane</keyword>
<protein>
    <submittedName>
        <fullName evidence="2">Uncharacterized protein</fullName>
    </submittedName>
</protein>
<dbReference type="RefSeq" id="WP_181582051.1">
    <property type="nucleotide sequence ID" value="NZ_CP059399.1"/>
</dbReference>
<feature type="transmembrane region" description="Helical" evidence="1">
    <location>
        <begin position="31"/>
        <end position="51"/>
    </location>
</feature>
<dbReference type="AlphaFoldDB" id="A0A7D6VB15"/>
<organism evidence="2 3">
    <name type="scientific">Nocardia huaxiensis</name>
    <dbReference type="NCBI Taxonomy" id="2755382"/>
    <lineage>
        <taxon>Bacteria</taxon>
        <taxon>Bacillati</taxon>
        <taxon>Actinomycetota</taxon>
        <taxon>Actinomycetes</taxon>
        <taxon>Mycobacteriales</taxon>
        <taxon>Nocardiaceae</taxon>
        <taxon>Nocardia</taxon>
    </lineage>
</organism>